<evidence type="ECO:0000313" key="7">
    <source>
        <dbReference type="EMBL" id="OAQ56712.1"/>
    </source>
</evidence>
<evidence type="ECO:0000313" key="9">
    <source>
        <dbReference type="Proteomes" id="UP000321361"/>
    </source>
</evidence>
<proteinExistence type="predicted"/>
<protein>
    <submittedName>
        <fullName evidence="7">Colicin V production protein CvpA</fullName>
    </submittedName>
</protein>
<dbReference type="GO" id="GO:0009403">
    <property type="term" value="P:toxin biosynthetic process"/>
    <property type="evidence" value="ECO:0007669"/>
    <property type="project" value="InterPro"/>
</dbReference>
<reference evidence="7 8" key="1">
    <citation type="submission" date="2016-04" db="EMBL/GenBank/DDBJ databases">
        <title>Draft genome of an Enterococcus thailandicus strain isolated from bovine feces.</title>
        <authorList>
            <person name="Beukers A.G."/>
            <person name="Zaheer R."/>
            <person name="Goji N."/>
            <person name="Cook S.R."/>
            <person name="Amoako K."/>
            <person name="Chaves A.V."/>
            <person name="Ward M.P."/>
            <person name="Mcallister T.A."/>
        </authorList>
    </citation>
    <scope>NUCLEOTIDE SEQUENCE [LARGE SCALE GENOMIC DNA]</scope>
    <source>
        <strain evidence="7 8">F0711D 46</strain>
    </source>
</reference>
<dbReference type="EMBL" id="BJUG01000001">
    <property type="protein sequence ID" value="GEK35857.1"/>
    <property type="molecule type" value="Genomic_DNA"/>
</dbReference>
<keyword evidence="2 5" id="KW-0812">Transmembrane</keyword>
<sequence length="182" mass="20589">MLSLLIIIFLLIAFFSGAKRGFALQVVYTVGYLVSFLVAQHFYKQLANHLELYIPYPAVTPTSDLVFFDQTISFSLDQAFYAGIAFLLILMAGWLITRFVGIFVHSLTYLPVLKQVDWLAGGLLSVVVTFVMIFLLLSLLSFVPSDFIQNQFRSSGLARYIVENTPILTNKIYDLWITRVIG</sequence>
<keyword evidence="8" id="KW-1185">Reference proteome</keyword>
<accession>A0A179EU66</accession>
<keyword evidence="4 5" id="KW-0472">Membrane</keyword>
<feature type="transmembrane region" description="Helical" evidence="5">
    <location>
        <begin position="116"/>
        <end position="143"/>
    </location>
</feature>
<reference evidence="6 9" key="2">
    <citation type="submission" date="2019-07" db="EMBL/GenBank/DDBJ databases">
        <title>Whole genome shotgun sequence of Enterococcus thailandicus NBRC 101867.</title>
        <authorList>
            <person name="Hosoyama A."/>
            <person name="Uohara A."/>
            <person name="Ohji S."/>
            <person name="Ichikawa N."/>
        </authorList>
    </citation>
    <scope>NUCLEOTIDE SEQUENCE [LARGE SCALE GENOMIC DNA]</scope>
    <source>
        <strain evidence="6 9">NBRC 101867</strain>
    </source>
</reference>
<dbReference type="PANTHER" id="PTHR37306">
    <property type="entry name" value="COLICIN V PRODUCTION PROTEIN"/>
    <property type="match status" value="1"/>
</dbReference>
<dbReference type="Proteomes" id="UP000321361">
    <property type="component" value="Unassembled WGS sequence"/>
</dbReference>
<keyword evidence="3 5" id="KW-1133">Transmembrane helix</keyword>
<evidence type="ECO:0000256" key="3">
    <source>
        <dbReference type="ARBA" id="ARBA00022989"/>
    </source>
</evidence>
<dbReference type="OrthoDB" id="1809613at2"/>
<dbReference type="Pfam" id="PF02674">
    <property type="entry name" value="Colicin_V"/>
    <property type="match status" value="1"/>
</dbReference>
<evidence type="ECO:0000256" key="4">
    <source>
        <dbReference type="ARBA" id="ARBA00023136"/>
    </source>
</evidence>
<dbReference type="GO" id="GO:0016020">
    <property type="term" value="C:membrane"/>
    <property type="evidence" value="ECO:0007669"/>
    <property type="project" value="UniProtKB-SubCell"/>
</dbReference>
<dbReference type="AlphaFoldDB" id="A0A179EU66"/>
<dbReference type="GeneID" id="77486549"/>
<evidence type="ECO:0000256" key="2">
    <source>
        <dbReference type="ARBA" id="ARBA00022692"/>
    </source>
</evidence>
<dbReference type="InterPro" id="IPR003825">
    <property type="entry name" value="Colicin-V_CvpA"/>
</dbReference>
<evidence type="ECO:0000256" key="1">
    <source>
        <dbReference type="ARBA" id="ARBA00004141"/>
    </source>
</evidence>
<organism evidence="7 8">
    <name type="scientific">Enterococcus thailandicus</name>
    <dbReference type="NCBI Taxonomy" id="417368"/>
    <lineage>
        <taxon>Bacteria</taxon>
        <taxon>Bacillati</taxon>
        <taxon>Bacillota</taxon>
        <taxon>Bacilli</taxon>
        <taxon>Lactobacillales</taxon>
        <taxon>Enterococcaceae</taxon>
        <taxon>Enterococcus</taxon>
    </lineage>
</organism>
<dbReference type="EMBL" id="LWMN01000003">
    <property type="protein sequence ID" value="OAQ56712.1"/>
    <property type="molecule type" value="Genomic_DNA"/>
</dbReference>
<gene>
    <name evidence="6" type="primary">cvpA</name>
    <name evidence="7" type="ORF">A6E74_12050</name>
    <name evidence="6" type="ORF">ETH01_01440</name>
</gene>
<evidence type="ECO:0000256" key="5">
    <source>
        <dbReference type="SAM" id="Phobius"/>
    </source>
</evidence>
<evidence type="ECO:0000313" key="6">
    <source>
        <dbReference type="EMBL" id="GEK35857.1"/>
    </source>
</evidence>
<evidence type="ECO:0000313" key="8">
    <source>
        <dbReference type="Proteomes" id="UP000078516"/>
    </source>
</evidence>
<dbReference type="KEGG" id="eth:CK496_02740"/>
<comment type="subcellular location">
    <subcellularLocation>
        <location evidence="1">Membrane</location>
        <topology evidence="1">Multi-pass membrane protein</topology>
    </subcellularLocation>
</comment>
<dbReference type="RefSeq" id="WP_067481644.1">
    <property type="nucleotide sequence ID" value="NZ_BJUG01000001.1"/>
</dbReference>
<dbReference type="PATRIC" id="fig|417368.6.peg.1983"/>
<feature type="transmembrane region" description="Helical" evidence="5">
    <location>
        <begin position="79"/>
        <end position="104"/>
    </location>
</feature>
<dbReference type="PANTHER" id="PTHR37306:SF1">
    <property type="entry name" value="COLICIN V PRODUCTION PROTEIN"/>
    <property type="match status" value="1"/>
</dbReference>
<dbReference type="Proteomes" id="UP000078516">
    <property type="component" value="Unassembled WGS sequence"/>
</dbReference>
<comment type="caution">
    <text evidence="7">The sequence shown here is derived from an EMBL/GenBank/DDBJ whole genome shotgun (WGS) entry which is preliminary data.</text>
</comment>
<name>A0A179EU66_ENTTH</name>